<sequence length="255" mass="26861">MNRSDPSGAVVSAYAAVFEKLATATTGRTRRGPDGAVLAISGAQIASLNAIISPAPEPSTDEIAALAASESPWELPWSIHVRGVPSPPVTALAASHGLTRFTREPLMVRHPDQGLPPESGIDSLTVRPVSGDELDLYAGTVADGFEAPHELFKVLTDPSLAEIDGMTFYLAELDGVPVGTGMTAVTGDLTGLFNITTLPAHRRRGYGRAITLDMIRATFTTGAPTTYLYASEMGEPVYTAAGFRTEEYLTVITGD</sequence>
<dbReference type="GO" id="GO:0016746">
    <property type="term" value="F:acyltransferase activity"/>
    <property type="evidence" value="ECO:0007669"/>
    <property type="project" value="UniProtKB-KW"/>
</dbReference>
<dbReference type="Proteomes" id="UP001160499">
    <property type="component" value="Unassembled WGS sequence"/>
</dbReference>
<proteinExistence type="predicted"/>
<evidence type="ECO:0000313" key="3">
    <source>
        <dbReference type="Proteomes" id="UP001160499"/>
    </source>
</evidence>
<keyword evidence="3" id="KW-1185">Reference proteome</keyword>
<dbReference type="Pfam" id="PF00583">
    <property type="entry name" value="Acetyltransf_1"/>
    <property type="match status" value="1"/>
</dbReference>
<name>A0ABT6LPV0_9ACTN</name>
<reference evidence="2 3" key="1">
    <citation type="submission" date="2023-04" db="EMBL/GenBank/DDBJ databases">
        <title>Forest soil microbial communities from Buena Vista Peninsula, Colon Province, Panama.</title>
        <authorList>
            <person name="Bouskill N."/>
        </authorList>
    </citation>
    <scope>NUCLEOTIDE SEQUENCE [LARGE SCALE GENOMIC DNA]</scope>
    <source>
        <strain evidence="2 3">GGS1</strain>
    </source>
</reference>
<dbReference type="InterPro" id="IPR016181">
    <property type="entry name" value="Acyl_CoA_acyltransferase"/>
</dbReference>
<dbReference type="SUPFAM" id="SSF55729">
    <property type="entry name" value="Acyl-CoA N-acyltransferases (Nat)"/>
    <property type="match status" value="1"/>
</dbReference>
<keyword evidence="2" id="KW-0808">Transferase</keyword>
<keyword evidence="2" id="KW-0012">Acyltransferase</keyword>
<dbReference type="RefSeq" id="WP_280879210.1">
    <property type="nucleotide sequence ID" value="NZ_JARXVH010000009.1"/>
</dbReference>
<evidence type="ECO:0000313" key="2">
    <source>
        <dbReference type="EMBL" id="MDH6218332.1"/>
    </source>
</evidence>
<protein>
    <submittedName>
        <fullName evidence="2">GNAT superfamily N-acetyltransferase</fullName>
        <ecNumber evidence="2">2.3.1.1</ecNumber>
    </submittedName>
</protein>
<evidence type="ECO:0000259" key="1">
    <source>
        <dbReference type="PROSITE" id="PS51186"/>
    </source>
</evidence>
<dbReference type="EMBL" id="JARXVH010000009">
    <property type="protein sequence ID" value="MDH6218332.1"/>
    <property type="molecule type" value="Genomic_DNA"/>
</dbReference>
<dbReference type="PROSITE" id="PS51186">
    <property type="entry name" value="GNAT"/>
    <property type="match status" value="1"/>
</dbReference>
<accession>A0ABT6LPV0</accession>
<feature type="domain" description="N-acetyltransferase" evidence="1">
    <location>
        <begin position="124"/>
        <end position="255"/>
    </location>
</feature>
<comment type="caution">
    <text evidence="2">The sequence shown here is derived from an EMBL/GenBank/DDBJ whole genome shotgun (WGS) entry which is preliminary data.</text>
</comment>
<organism evidence="2 3">
    <name type="scientific">Streptomyces pseudovenezuelae</name>
    <dbReference type="NCBI Taxonomy" id="67350"/>
    <lineage>
        <taxon>Bacteria</taxon>
        <taxon>Bacillati</taxon>
        <taxon>Actinomycetota</taxon>
        <taxon>Actinomycetes</taxon>
        <taxon>Kitasatosporales</taxon>
        <taxon>Streptomycetaceae</taxon>
        <taxon>Streptomyces</taxon>
        <taxon>Streptomyces aurantiacus group</taxon>
    </lineage>
</organism>
<dbReference type="EC" id="2.3.1.1" evidence="2"/>
<dbReference type="InterPro" id="IPR000182">
    <property type="entry name" value="GNAT_dom"/>
</dbReference>
<dbReference type="CDD" id="cd04301">
    <property type="entry name" value="NAT_SF"/>
    <property type="match status" value="1"/>
</dbReference>
<gene>
    <name evidence="2" type="ORF">M2283_005664</name>
</gene>
<dbReference type="Gene3D" id="3.40.630.30">
    <property type="match status" value="1"/>
</dbReference>